<dbReference type="Proteomes" id="UP001176941">
    <property type="component" value="Chromosome 9"/>
</dbReference>
<feature type="non-terminal residue" evidence="2">
    <location>
        <position position="1"/>
    </location>
</feature>
<keyword evidence="3" id="KW-1185">Reference proteome</keyword>
<evidence type="ECO:0000313" key="2">
    <source>
        <dbReference type="EMBL" id="CAI9179920.1"/>
    </source>
</evidence>
<dbReference type="EMBL" id="OX459945">
    <property type="protein sequence ID" value="CAI9179920.1"/>
    <property type="molecule type" value="Genomic_DNA"/>
</dbReference>
<keyword evidence="1" id="KW-0812">Transmembrane</keyword>
<organism evidence="2 3">
    <name type="scientific">Rangifer tarandus platyrhynchus</name>
    <name type="common">Svalbard reindeer</name>
    <dbReference type="NCBI Taxonomy" id="3082113"/>
    <lineage>
        <taxon>Eukaryota</taxon>
        <taxon>Metazoa</taxon>
        <taxon>Chordata</taxon>
        <taxon>Craniata</taxon>
        <taxon>Vertebrata</taxon>
        <taxon>Euteleostomi</taxon>
        <taxon>Mammalia</taxon>
        <taxon>Eutheria</taxon>
        <taxon>Laurasiatheria</taxon>
        <taxon>Artiodactyla</taxon>
        <taxon>Ruminantia</taxon>
        <taxon>Pecora</taxon>
        <taxon>Cervidae</taxon>
        <taxon>Odocoileinae</taxon>
        <taxon>Rangifer</taxon>
    </lineage>
</organism>
<feature type="transmembrane region" description="Helical" evidence="1">
    <location>
        <begin position="28"/>
        <end position="50"/>
    </location>
</feature>
<gene>
    <name evidence="2" type="ORF">MRATA1EN1_LOCUS28882</name>
</gene>
<sequence length="78" mass="8702">WAQIAPHVLTCPTKQVSLPMAQLTSKHLGYWELGLPHFAASACLPLTFLISKRREDSRISSIPWKHHLPKLGISGAVY</sequence>
<protein>
    <submittedName>
        <fullName evidence="2">Uncharacterized protein</fullName>
    </submittedName>
</protein>
<name>A0ABN9A0Z6_RANTA</name>
<proteinExistence type="predicted"/>
<accession>A0ABN9A0Z6</accession>
<evidence type="ECO:0000256" key="1">
    <source>
        <dbReference type="SAM" id="Phobius"/>
    </source>
</evidence>
<reference evidence="2" key="1">
    <citation type="submission" date="2023-04" db="EMBL/GenBank/DDBJ databases">
        <authorList>
            <consortium name="ELIXIR-Norway"/>
        </authorList>
    </citation>
    <scope>NUCLEOTIDE SEQUENCE [LARGE SCALE GENOMIC DNA]</scope>
</reference>
<keyword evidence="1" id="KW-1133">Transmembrane helix</keyword>
<evidence type="ECO:0000313" key="3">
    <source>
        <dbReference type="Proteomes" id="UP001176941"/>
    </source>
</evidence>
<keyword evidence="1" id="KW-0472">Membrane</keyword>